<keyword evidence="4" id="KW-1185">Reference proteome</keyword>
<keyword evidence="1" id="KW-0175">Coiled coil</keyword>
<dbReference type="AlphaFoldDB" id="A0A3R7N735"/>
<feature type="region of interest" description="Disordered" evidence="2">
    <location>
        <begin position="441"/>
        <end position="460"/>
    </location>
</feature>
<dbReference type="Proteomes" id="UP000284403">
    <property type="component" value="Unassembled WGS sequence"/>
</dbReference>
<name>A0A3R7N735_9TRYP</name>
<accession>A0A3R7N735</accession>
<protein>
    <submittedName>
        <fullName evidence="3">Uncharacterized protein</fullName>
    </submittedName>
</protein>
<reference evidence="3 4" key="1">
    <citation type="journal article" date="2018" name="BMC Genomics">
        <title>Genomic comparison of Trypanosoma conorhini and Trypanosoma rangeli to Trypanosoma cruzi strains of high and low virulence.</title>
        <authorList>
            <person name="Bradwell K.R."/>
            <person name="Koparde V.N."/>
            <person name="Matveyev A.V."/>
            <person name="Serrano M.G."/>
            <person name="Alves J.M."/>
            <person name="Parikh H."/>
            <person name="Huang B."/>
            <person name="Lee V."/>
            <person name="Espinosa-Alvarez O."/>
            <person name="Ortiz P.A."/>
            <person name="Costa-Martins A.G."/>
            <person name="Teixeira M.M."/>
            <person name="Buck G.A."/>
        </authorList>
    </citation>
    <scope>NUCLEOTIDE SEQUENCE [LARGE SCALE GENOMIC DNA]</scope>
    <source>
        <strain evidence="3 4">025E</strain>
    </source>
</reference>
<dbReference type="GeneID" id="40319652"/>
<dbReference type="EMBL" id="MKKU01000387">
    <property type="protein sequence ID" value="RNF13884.1"/>
    <property type="molecule type" value="Genomic_DNA"/>
</dbReference>
<dbReference type="OrthoDB" id="247714at2759"/>
<feature type="compositionally biased region" description="Basic and acidic residues" evidence="2">
    <location>
        <begin position="441"/>
        <end position="452"/>
    </location>
</feature>
<gene>
    <name evidence="3" type="ORF">Tco025E_06041</name>
</gene>
<comment type="caution">
    <text evidence="3">The sequence shown here is derived from an EMBL/GenBank/DDBJ whole genome shotgun (WGS) entry which is preliminary data.</text>
</comment>
<dbReference type="RefSeq" id="XP_029226962.1">
    <property type="nucleotide sequence ID" value="XM_029372930.1"/>
</dbReference>
<organism evidence="3 4">
    <name type="scientific">Trypanosoma conorhini</name>
    <dbReference type="NCBI Taxonomy" id="83891"/>
    <lineage>
        <taxon>Eukaryota</taxon>
        <taxon>Discoba</taxon>
        <taxon>Euglenozoa</taxon>
        <taxon>Kinetoplastea</taxon>
        <taxon>Metakinetoplastina</taxon>
        <taxon>Trypanosomatida</taxon>
        <taxon>Trypanosomatidae</taxon>
        <taxon>Trypanosoma</taxon>
    </lineage>
</organism>
<evidence type="ECO:0000256" key="1">
    <source>
        <dbReference type="SAM" id="Coils"/>
    </source>
</evidence>
<evidence type="ECO:0000313" key="3">
    <source>
        <dbReference type="EMBL" id="RNF13884.1"/>
    </source>
</evidence>
<proteinExistence type="predicted"/>
<evidence type="ECO:0000256" key="2">
    <source>
        <dbReference type="SAM" id="MobiDB-lite"/>
    </source>
</evidence>
<sequence>MPTPATEGFLVRLSQFDARSIDAARHPPPYVLRGRLPDSNFVCDASPVPGAPSWACRHTFACAAREPQLVLECYGSNGESFVGMCAVQTPQLLEAAAAFDAVVTLQLRDGHFVTGEIAFPAVVEALHLLTVDVARLAVLPPPLPGATVYVELSCVGGEEEEGEGGDAAASVTSARVATEVAAWASLPPLPPCRRTLGALARQTLAGTLCGDADEPLGRFRVPVPAPVVQAITAAAAAAEPPVAAAAAAAAAATRTFRFDFDVPVETTREGAPLRCTGGVTLSLGAAPPAAAHSSASTSSASAEDRPAEDLRVLAEVLEQQQRMLGTVRGQLDWVRNYKATIRRRLESLRQQPAAADPRDTGIRARIEQELQDAVLRREQLRDELAALQQRRAAATAEHALRVAGHARSQEELEEEQAKLQFRREGVRRLQLEMQAYARLEGQRERQRLRQSEEQQQLNSSDAATLVEVMRLLERRT</sequence>
<feature type="coiled-coil region" evidence="1">
    <location>
        <begin position="363"/>
        <end position="397"/>
    </location>
</feature>
<evidence type="ECO:0000313" key="4">
    <source>
        <dbReference type="Proteomes" id="UP000284403"/>
    </source>
</evidence>